<protein>
    <submittedName>
        <fullName evidence="1">Uncharacterized protein</fullName>
    </submittedName>
</protein>
<accession>A0A1M5P9N5</accession>
<organism evidence="1 2">
    <name type="scientific">Asaccharospora irregularis DSM 2635</name>
    <dbReference type="NCBI Taxonomy" id="1121321"/>
    <lineage>
        <taxon>Bacteria</taxon>
        <taxon>Bacillati</taxon>
        <taxon>Bacillota</taxon>
        <taxon>Clostridia</taxon>
        <taxon>Peptostreptococcales</taxon>
        <taxon>Peptostreptococcaceae</taxon>
        <taxon>Asaccharospora</taxon>
    </lineage>
</organism>
<proteinExistence type="predicted"/>
<sequence length="375" mass="44216">MTELEAYNHFYELIKDKYPKLREGVRVHIWPEKNIIISTDYNSDEIKRSISFLDTEELIMLAECDGRNTSEEILEKLCGMYINVPKIRLKVMEFFRLYQDKYFVFEEQKQNIVSVFEITGSKGFFIPIYYILEINLDDTVIRLDKLLSILKSMYEHGCRFIEILGDGILSDKSSKEILSYIFKYYDLVFIKMNDFIASRSIMNLIQANREKVIFGLNTYDENKFLRLKKEINKIDLLKKGYEVVEHSGEKIVSMGEVINRKTGISCNQKDLMLTEMYIKSDGRVKLVKLPNYDFLLGNILREPMESILRCREELIRLLMKIKSANKDICKDCENVSSCVTYIDSIWFNIKSDSYCEWALSNNIEKYIKKIGEFMI</sequence>
<evidence type="ECO:0000313" key="1">
    <source>
        <dbReference type="EMBL" id="SHG98169.1"/>
    </source>
</evidence>
<dbReference type="Proteomes" id="UP000243255">
    <property type="component" value="Unassembled WGS sequence"/>
</dbReference>
<dbReference type="EMBL" id="FQWX01000013">
    <property type="protein sequence ID" value="SHG98169.1"/>
    <property type="molecule type" value="Genomic_DNA"/>
</dbReference>
<dbReference type="AlphaFoldDB" id="A0A1M5P9N5"/>
<dbReference type="OrthoDB" id="1754628at2"/>
<keyword evidence="2" id="KW-1185">Reference proteome</keyword>
<gene>
    <name evidence="1" type="ORF">SAMN04488530_11340</name>
</gene>
<evidence type="ECO:0000313" key="2">
    <source>
        <dbReference type="Proteomes" id="UP000243255"/>
    </source>
</evidence>
<reference evidence="2" key="1">
    <citation type="submission" date="2016-11" db="EMBL/GenBank/DDBJ databases">
        <authorList>
            <person name="Varghese N."/>
            <person name="Submissions S."/>
        </authorList>
    </citation>
    <scope>NUCLEOTIDE SEQUENCE [LARGE SCALE GENOMIC DNA]</scope>
    <source>
        <strain evidence="2">DSM 2635</strain>
    </source>
</reference>
<name>A0A1M5P9N5_9FIRM</name>
<dbReference type="RefSeq" id="WP_073125877.1">
    <property type="nucleotide sequence ID" value="NZ_BAABCH010000098.1"/>
</dbReference>